<evidence type="ECO:0000256" key="1">
    <source>
        <dbReference type="ARBA" id="ARBA00004651"/>
    </source>
</evidence>
<protein>
    <submittedName>
        <fullName evidence="14">Gliding motility-associated protein GldE</fullName>
    </submittedName>
</protein>
<evidence type="ECO:0000313" key="15">
    <source>
        <dbReference type="Proteomes" id="UP001302949"/>
    </source>
</evidence>
<dbReference type="Gene3D" id="3.30.465.10">
    <property type="match status" value="1"/>
</dbReference>
<evidence type="ECO:0000259" key="12">
    <source>
        <dbReference type="PROSITE" id="PS51371"/>
    </source>
</evidence>
<dbReference type="InterPro" id="IPR000644">
    <property type="entry name" value="CBS_dom"/>
</dbReference>
<keyword evidence="5" id="KW-0677">Repeat</keyword>
<dbReference type="Pfam" id="PF03471">
    <property type="entry name" value="CorC_HlyC"/>
    <property type="match status" value="1"/>
</dbReference>
<evidence type="ECO:0000313" key="14">
    <source>
        <dbReference type="EMBL" id="MEA5137631.1"/>
    </source>
</evidence>
<accession>A0ABU5Q4A8</accession>
<feature type="domain" description="CBS" evidence="12">
    <location>
        <begin position="232"/>
        <end position="295"/>
    </location>
</feature>
<dbReference type="Proteomes" id="UP001302949">
    <property type="component" value="Unassembled WGS sequence"/>
</dbReference>
<organism evidence="14 15">
    <name type="scientific">Arcicella rigui</name>
    <dbReference type="NCBI Taxonomy" id="797020"/>
    <lineage>
        <taxon>Bacteria</taxon>
        <taxon>Pseudomonadati</taxon>
        <taxon>Bacteroidota</taxon>
        <taxon>Cytophagia</taxon>
        <taxon>Cytophagales</taxon>
        <taxon>Flectobacillaceae</taxon>
        <taxon>Arcicella</taxon>
    </lineage>
</organism>
<comment type="subcellular location">
    <subcellularLocation>
        <location evidence="1">Cell membrane</location>
        <topology evidence="1">Multi-pass membrane protein</topology>
    </subcellularLocation>
</comment>
<dbReference type="InterPro" id="IPR036318">
    <property type="entry name" value="FAD-bd_PCMH-like_sf"/>
</dbReference>
<dbReference type="InterPro" id="IPR019862">
    <property type="entry name" value="Motility-assoc_prot_GldE"/>
</dbReference>
<dbReference type="InterPro" id="IPR016169">
    <property type="entry name" value="FAD-bd_PCMH_sub2"/>
</dbReference>
<feature type="transmembrane region" description="Helical" evidence="11">
    <location>
        <begin position="25"/>
        <end position="46"/>
    </location>
</feature>
<feature type="transmembrane region" description="Helical" evidence="11">
    <location>
        <begin position="83"/>
        <end position="106"/>
    </location>
</feature>
<evidence type="ECO:0000256" key="5">
    <source>
        <dbReference type="ARBA" id="ARBA00022737"/>
    </source>
</evidence>
<feature type="transmembrane region" description="Helical" evidence="11">
    <location>
        <begin position="118"/>
        <end position="140"/>
    </location>
</feature>
<keyword evidence="6 10" id="KW-1133">Transmembrane helix</keyword>
<sequence>METRLSDEPNPILVLLAQVESTSSYSVYGINFLILLGLLILSAMLAGSEVAFFSLSADERAACRDSDSGTERKISKLLDKPQLLLATLLIFINLVNITFITIATYVTEQIVGEEEKEGLIATLVLLVGVTFIITFFGELIPKVWAQQNNLRFAKITAPLLEIATIIFQPLSSVLLGISNIIEKRVERKGYTITADELNHALEITTGKDTSEQEKDILKGIVNFGSISAKSVMRSRRDITAFDITFNFHELMDKINKSGYSRVPVFRETIDKIEGILYIKDLLSHIDKDEHFKWQELIHQPFFIPESKKIDDLLYDFQEKRVHMAVVVNEYGETEGIVTMEDIIEEIVGDIHDESDVEDLGYVKLNDGSYEFEGKVALNDVCRALSLDNDYFDKVRGDSESLGGLLIELFARLPHAGEEVEYEKYKFRVSSVDTRRIKKVKVSPKVERVVEDTKEGKKDIE</sequence>
<gene>
    <name evidence="14" type="primary">gldE</name>
    <name evidence="14" type="ORF">VB248_00725</name>
</gene>
<dbReference type="SUPFAM" id="SSF56176">
    <property type="entry name" value="FAD-binding/transporter-associated domain-like"/>
    <property type="match status" value="1"/>
</dbReference>
<dbReference type="NCBIfam" id="TIGR03520">
    <property type="entry name" value="GldE"/>
    <property type="match status" value="1"/>
</dbReference>
<evidence type="ECO:0000259" key="13">
    <source>
        <dbReference type="PROSITE" id="PS51846"/>
    </source>
</evidence>
<evidence type="ECO:0000256" key="11">
    <source>
        <dbReference type="SAM" id="Phobius"/>
    </source>
</evidence>
<dbReference type="PROSITE" id="PS51846">
    <property type="entry name" value="CNNM"/>
    <property type="match status" value="1"/>
</dbReference>
<evidence type="ECO:0000256" key="6">
    <source>
        <dbReference type="ARBA" id="ARBA00022989"/>
    </source>
</evidence>
<feature type="domain" description="CBS" evidence="12">
    <location>
        <begin position="296"/>
        <end position="353"/>
    </location>
</feature>
<reference evidence="14 15" key="1">
    <citation type="submission" date="2023-12" db="EMBL/GenBank/DDBJ databases">
        <title>Novel species of the genus Arcicella isolated from rivers.</title>
        <authorList>
            <person name="Lu H."/>
        </authorList>
    </citation>
    <scope>NUCLEOTIDE SEQUENCE [LARGE SCALE GENOMIC DNA]</scope>
    <source>
        <strain evidence="14 15">KCTC 23307</strain>
    </source>
</reference>
<dbReference type="PROSITE" id="PS51371">
    <property type="entry name" value="CBS"/>
    <property type="match status" value="2"/>
</dbReference>
<evidence type="ECO:0000256" key="3">
    <source>
        <dbReference type="ARBA" id="ARBA00022475"/>
    </source>
</evidence>
<name>A0ABU5Q4A8_9BACT</name>
<dbReference type="SMART" id="SM01091">
    <property type="entry name" value="CorC_HlyC"/>
    <property type="match status" value="1"/>
</dbReference>
<comment type="caution">
    <text evidence="14">The sequence shown here is derived from an EMBL/GenBank/DDBJ whole genome shotgun (WGS) entry which is preliminary data.</text>
</comment>
<keyword evidence="8 10" id="KW-0472">Membrane</keyword>
<evidence type="ECO:0000256" key="8">
    <source>
        <dbReference type="ARBA" id="ARBA00023136"/>
    </source>
</evidence>
<keyword evidence="4 10" id="KW-0812">Transmembrane</keyword>
<evidence type="ECO:0000256" key="2">
    <source>
        <dbReference type="ARBA" id="ARBA00006337"/>
    </source>
</evidence>
<comment type="similarity">
    <text evidence="2">Belongs to the UPF0053 family.</text>
</comment>
<dbReference type="Pfam" id="PF00571">
    <property type="entry name" value="CBS"/>
    <property type="match status" value="2"/>
</dbReference>
<dbReference type="PANTHER" id="PTHR22777">
    <property type="entry name" value="HEMOLYSIN-RELATED"/>
    <property type="match status" value="1"/>
</dbReference>
<keyword evidence="15" id="KW-1185">Reference proteome</keyword>
<dbReference type="InterPro" id="IPR046342">
    <property type="entry name" value="CBS_dom_sf"/>
</dbReference>
<evidence type="ECO:0000256" key="9">
    <source>
        <dbReference type="PROSITE-ProRule" id="PRU00703"/>
    </source>
</evidence>
<keyword evidence="7 9" id="KW-0129">CBS domain</keyword>
<dbReference type="InterPro" id="IPR002550">
    <property type="entry name" value="CNNM"/>
</dbReference>
<dbReference type="PANTHER" id="PTHR22777:SF32">
    <property type="entry name" value="UPF0053 INNER MEMBRANE PROTEIN YFJD"/>
    <property type="match status" value="1"/>
</dbReference>
<evidence type="ECO:0000256" key="10">
    <source>
        <dbReference type="PROSITE-ProRule" id="PRU01193"/>
    </source>
</evidence>
<dbReference type="InterPro" id="IPR005170">
    <property type="entry name" value="Transptr-assoc_dom"/>
</dbReference>
<evidence type="ECO:0000256" key="4">
    <source>
        <dbReference type="ARBA" id="ARBA00022692"/>
    </source>
</evidence>
<feature type="transmembrane region" description="Helical" evidence="11">
    <location>
        <begin position="152"/>
        <end position="177"/>
    </location>
</feature>
<dbReference type="CDD" id="cd04590">
    <property type="entry name" value="CBS_pair_CorC_HlyC_assoc"/>
    <property type="match status" value="1"/>
</dbReference>
<dbReference type="Pfam" id="PF01595">
    <property type="entry name" value="CNNM"/>
    <property type="match status" value="1"/>
</dbReference>
<proteinExistence type="inferred from homology"/>
<keyword evidence="3" id="KW-1003">Cell membrane</keyword>
<dbReference type="EMBL" id="JAYFUM010000001">
    <property type="protein sequence ID" value="MEA5137631.1"/>
    <property type="molecule type" value="Genomic_DNA"/>
</dbReference>
<dbReference type="InterPro" id="IPR044751">
    <property type="entry name" value="Ion_transp-like_CBS"/>
</dbReference>
<feature type="domain" description="CNNM transmembrane" evidence="13">
    <location>
        <begin position="24"/>
        <end position="213"/>
    </location>
</feature>
<dbReference type="Gene3D" id="3.10.580.10">
    <property type="entry name" value="CBS-domain"/>
    <property type="match status" value="1"/>
</dbReference>
<dbReference type="RefSeq" id="WP_323294811.1">
    <property type="nucleotide sequence ID" value="NZ_JAYFUM010000001.1"/>
</dbReference>
<dbReference type="SUPFAM" id="SSF54631">
    <property type="entry name" value="CBS-domain pair"/>
    <property type="match status" value="1"/>
</dbReference>
<evidence type="ECO:0000256" key="7">
    <source>
        <dbReference type="ARBA" id="ARBA00023122"/>
    </source>
</evidence>